<feature type="compositionally biased region" description="Basic and acidic residues" evidence="1">
    <location>
        <begin position="262"/>
        <end position="281"/>
    </location>
</feature>
<dbReference type="Proteomes" id="UP001189429">
    <property type="component" value="Unassembled WGS sequence"/>
</dbReference>
<organism evidence="2 3">
    <name type="scientific">Prorocentrum cordatum</name>
    <dbReference type="NCBI Taxonomy" id="2364126"/>
    <lineage>
        <taxon>Eukaryota</taxon>
        <taxon>Sar</taxon>
        <taxon>Alveolata</taxon>
        <taxon>Dinophyceae</taxon>
        <taxon>Prorocentrales</taxon>
        <taxon>Prorocentraceae</taxon>
        <taxon>Prorocentrum</taxon>
    </lineage>
</organism>
<proteinExistence type="predicted"/>
<keyword evidence="3" id="KW-1185">Reference proteome</keyword>
<evidence type="ECO:0000256" key="1">
    <source>
        <dbReference type="SAM" id="MobiDB-lite"/>
    </source>
</evidence>
<evidence type="ECO:0000313" key="3">
    <source>
        <dbReference type="Proteomes" id="UP001189429"/>
    </source>
</evidence>
<accession>A0ABN9R3X9</accession>
<comment type="caution">
    <text evidence="2">The sequence shown here is derived from an EMBL/GenBank/DDBJ whole genome shotgun (WGS) entry which is preliminary data.</text>
</comment>
<gene>
    <name evidence="2" type="ORF">PCOR1329_LOCUS17074</name>
</gene>
<protein>
    <submittedName>
        <fullName evidence="2">Uncharacterized protein</fullName>
    </submittedName>
</protein>
<dbReference type="EMBL" id="CAUYUJ010005264">
    <property type="protein sequence ID" value="CAK0812976.1"/>
    <property type="molecule type" value="Genomic_DNA"/>
</dbReference>
<feature type="non-terminal residue" evidence="2">
    <location>
        <position position="287"/>
    </location>
</feature>
<sequence>MRSLRRTHGQGGSCLNLANSGEASIVLTPSASGPSSTLGSSSRSTSTCCSGAEGATCCIAACNSILSASMSTRRLRCRSLSSANARCACSTTLFCSAIDLSRASNFFCLSASLWPNVVARDNTGFLDCTSARGDDLASTFSMMRFSMVRQEEHEPMSPERQLRPTSANHGRPVLKKDGKSKDRDGADRAGWWFGPAVGGGQVWAFHAGDGSTAPPRSGWRVPHDGAVDAAFSLRPGGEEAEGQEALRRQIEELRRERAAFQRQAEEVQRRAQERGARERLLRARLGG</sequence>
<evidence type="ECO:0000313" key="2">
    <source>
        <dbReference type="EMBL" id="CAK0812976.1"/>
    </source>
</evidence>
<name>A0ABN9R3X9_9DINO</name>
<feature type="region of interest" description="Disordered" evidence="1">
    <location>
        <begin position="262"/>
        <end position="287"/>
    </location>
</feature>
<feature type="region of interest" description="Disordered" evidence="1">
    <location>
        <begin position="151"/>
        <end position="187"/>
    </location>
</feature>
<feature type="compositionally biased region" description="Basic and acidic residues" evidence="1">
    <location>
        <begin position="151"/>
        <end position="162"/>
    </location>
</feature>
<reference evidence="2" key="1">
    <citation type="submission" date="2023-10" db="EMBL/GenBank/DDBJ databases">
        <authorList>
            <person name="Chen Y."/>
            <person name="Shah S."/>
            <person name="Dougan E. K."/>
            <person name="Thang M."/>
            <person name="Chan C."/>
        </authorList>
    </citation>
    <scope>NUCLEOTIDE SEQUENCE [LARGE SCALE GENOMIC DNA]</scope>
</reference>
<feature type="compositionally biased region" description="Basic and acidic residues" evidence="1">
    <location>
        <begin position="174"/>
        <end position="187"/>
    </location>
</feature>